<dbReference type="EMBL" id="PQFZ01000014">
    <property type="protein sequence ID" value="POR48592.1"/>
    <property type="molecule type" value="Genomic_DNA"/>
</dbReference>
<reference evidence="2 3" key="1">
    <citation type="submission" date="2018-01" db="EMBL/GenBank/DDBJ databases">
        <title>Genomic Encyclopedia of Type Strains, Phase III (KMG-III): the genomes of soil and plant-associated and newly described type strains.</title>
        <authorList>
            <person name="Whitman W."/>
        </authorList>
    </citation>
    <scope>NUCLEOTIDE SEQUENCE [LARGE SCALE GENOMIC DNA]</scope>
    <source>
        <strain evidence="2 3">1131</strain>
    </source>
</reference>
<name>A0A2S4M1K0_9HYPH</name>
<comment type="caution">
    <text evidence="2">The sequence shown here is derived from an EMBL/GenBank/DDBJ whole genome shotgun (WGS) entry which is preliminary data.</text>
</comment>
<evidence type="ECO:0000313" key="2">
    <source>
        <dbReference type="EMBL" id="POR48592.1"/>
    </source>
</evidence>
<dbReference type="RefSeq" id="WP_146055960.1">
    <property type="nucleotide sequence ID" value="NZ_PQFZ01000014.1"/>
</dbReference>
<accession>A0A2S4M1K0</accession>
<dbReference type="OrthoDB" id="6843598at2"/>
<keyword evidence="1" id="KW-1133">Transmembrane helix</keyword>
<keyword evidence="1" id="KW-0472">Membrane</keyword>
<evidence type="ECO:0000256" key="1">
    <source>
        <dbReference type="SAM" id="Phobius"/>
    </source>
</evidence>
<gene>
    <name evidence="2" type="ORF">CYD53_11424</name>
</gene>
<keyword evidence="3" id="KW-1185">Reference proteome</keyword>
<protein>
    <submittedName>
        <fullName evidence="2">Uncharacterized protein</fullName>
    </submittedName>
</protein>
<organism evidence="2 3">
    <name type="scientific">Bosea psychrotolerans</name>
    <dbReference type="NCBI Taxonomy" id="1871628"/>
    <lineage>
        <taxon>Bacteria</taxon>
        <taxon>Pseudomonadati</taxon>
        <taxon>Pseudomonadota</taxon>
        <taxon>Alphaproteobacteria</taxon>
        <taxon>Hyphomicrobiales</taxon>
        <taxon>Boseaceae</taxon>
        <taxon>Bosea</taxon>
    </lineage>
</organism>
<dbReference type="Proteomes" id="UP000236919">
    <property type="component" value="Unassembled WGS sequence"/>
</dbReference>
<dbReference type="AlphaFoldDB" id="A0A2S4M1K0"/>
<keyword evidence="1" id="KW-0812">Transmembrane</keyword>
<evidence type="ECO:0000313" key="3">
    <source>
        <dbReference type="Proteomes" id="UP000236919"/>
    </source>
</evidence>
<proteinExistence type="predicted"/>
<feature type="transmembrane region" description="Helical" evidence="1">
    <location>
        <begin position="20"/>
        <end position="43"/>
    </location>
</feature>
<sequence length="65" mass="7075">MGLALGNRNVGLVWSALGTGAAPSISLFFAATQLPIYLLLLLIEWIVRVRRSSLAKETQHADRTP</sequence>